<reference evidence="5" key="1">
    <citation type="journal article" date="2020" name="Fungal Divers.">
        <title>Resolving the Mortierellaceae phylogeny through synthesis of multi-gene phylogenetics and phylogenomics.</title>
        <authorList>
            <person name="Vandepol N."/>
            <person name="Liber J."/>
            <person name="Desiro A."/>
            <person name="Na H."/>
            <person name="Kennedy M."/>
            <person name="Barry K."/>
            <person name="Grigoriev I.V."/>
            <person name="Miller A.N."/>
            <person name="O'Donnell K."/>
            <person name="Stajich J.E."/>
            <person name="Bonito G."/>
        </authorList>
    </citation>
    <scope>NUCLEOTIDE SEQUENCE</scope>
    <source>
        <strain evidence="5">BC1065</strain>
    </source>
</reference>
<evidence type="ECO:0000259" key="4">
    <source>
        <dbReference type="Pfam" id="PF20147"/>
    </source>
</evidence>
<dbReference type="EMBL" id="JAAAJB010000834">
    <property type="protein sequence ID" value="KAG0250655.1"/>
    <property type="molecule type" value="Genomic_DNA"/>
</dbReference>
<protein>
    <recommendedName>
        <fullName evidence="4">Crinkler effector protein N-terminal domain-containing protein</fullName>
    </recommendedName>
</protein>
<name>A0A9P6PQE1_9FUNG</name>
<keyword evidence="3" id="KW-0964">Secreted</keyword>
<accession>A0A9P6PQE1</accession>
<dbReference type="GO" id="GO:0005576">
    <property type="term" value="C:extracellular region"/>
    <property type="evidence" value="ECO:0007669"/>
    <property type="project" value="UniProtKB-SubCell"/>
</dbReference>
<keyword evidence="6" id="KW-1185">Reference proteome</keyword>
<dbReference type="GO" id="GO:0043657">
    <property type="term" value="C:host cell"/>
    <property type="evidence" value="ECO:0007669"/>
    <property type="project" value="UniProtKB-SubCell"/>
</dbReference>
<evidence type="ECO:0000256" key="3">
    <source>
        <dbReference type="ARBA" id="ARBA00022525"/>
    </source>
</evidence>
<dbReference type="AlphaFoldDB" id="A0A9P6PQE1"/>
<evidence type="ECO:0000313" key="6">
    <source>
        <dbReference type="Proteomes" id="UP000807716"/>
    </source>
</evidence>
<feature type="domain" description="Crinkler effector protein N-terminal" evidence="4">
    <location>
        <begin position="7"/>
        <end position="108"/>
    </location>
</feature>
<evidence type="ECO:0000256" key="2">
    <source>
        <dbReference type="ARBA" id="ARBA00004613"/>
    </source>
</evidence>
<comment type="caution">
    <text evidence="5">The sequence shown here is derived from an EMBL/GenBank/DDBJ whole genome shotgun (WGS) entry which is preliminary data.</text>
</comment>
<comment type="subcellular location">
    <subcellularLocation>
        <location evidence="1">Host cell</location>
    </subcellularLocation>
    <subcellularLocation>
        <location evidence="2">Secreted</location>
    </subcellularLocation>
</comment>
<proteinExistence type="predicted"/>
<gene>
    <name evidence="5" type="ORF">DFQ27_009277</name>
</gene>
<sequence length="118" mass="12921">MATPTTLTLSCLVDGETTFNAFSVKAPPSGTVDDLKELIKAEIPNKLNGVDAMDLALWRVSIPDGDDNNKQPILLDQILEKKELKATRELSELFEGPLVKKTIHIIVQRPPPTCELVG</sequence>
<evidence type="ECO:0000256" key="1">
    <source>
        <dbReference type="ARBA" id="ARBA00004340"/>
    </source>
</evidence>
<dbReference type="Proteomes" id="UP000807716">
    <property type="component" value="Unassembled WGS sequence"/>
</dbReference>
<dbReference type="InterPro" id="IPR045379">
    <property type="entry name" value="Crinkler_N"/>
</dbReference>
<dbReference type="OrthoDB" id="2673191at2759"/>
<evidence type="ECO:0000313" key="5">
    <source>
        <dbReference type="EMBL" id="KAG0250655.1"/>
    </source>
</evidence>
<dbReference type="Pfam" id="PF20147">
    <property type="entry name" value="Crinkler"/>
    <property type="match status" value="1"/>
</dbReference>
<organism evidence="5 6">
    <name type="scientific">Actinomortierella ambigua</name>
    <dbReference type="NCBI Taxonomy" id="1343610"/>
    <lineage>
        <taxon>Eukaryota</taxon>
        <taxon>Fungi</taxon>
        <taxon>Fungi incertae sedis</taxon>
        <taxon>Mucoromycota</taxon>
        <taxon>Mortierellomycotina</taxon>
        <taxon>Mortierellomycetes</taxon>
        <taxon>Mortierellales</taxon>
        <taxon>Mortierellaceae</taxon>
        <taxon>Actinomortierella</taxon>
    </lineage>
</organism>